<dbReference type="EMBL" id="JAPTGB010000003">
    <property type="protein sequence ID" value="MCZ0859969.1"/>
    <property type="molecule type" value="Genomic_DNA"/>
</dbReference>
<dbReference type="RefSeq" id="WP_268924193.1">
    <property type="nucleotide sequence ID" value="NZ_JAPTGB010000003.1"/>
</dbReference>
<reference evidence="1" key="1">
    <citation type="submission" date="2022-12" db="EMBL/GenBank/DDBJ databases">
        <title>Isolation and characterisation of novel Methanocorpusculum spp. from native Australian herbivores indicates the genus is ancestrally host-associated.</title>
        <authorList>
            <person name="Volmer J.G."/>
            <person name="Soo R.M."/>
            <person name="Evans P.N."/>
            <person name="Hoedt E.C."/>
            <person name="Astorga Alsina A.L."/>
            <person name="Woodcroft B.J."/>
            <person name="Tyson G.W."/>
            <person name="Hugenholtz P."/>
            <person name="Morrison M."/>
        </authorList>
    </citation>
    <scope>NUCLEOTIDE SEQUENCE</scope>
    <source>
        <strain evidence="1">MG</strain>
    </source>
</reference>
<evidence type="ECO:0000313" key="2">
    <source>
        <dbReference type="Proteomes" id="UP001141422"/>
    </source>
</evidence>
<dbReference type="Proteomes" id="UP001141422">
    <property type="component" value="Unassembled WGS sequence"/>
</dbReference>
<comment type="caution">
    <text evidence="1">The sequence shown here is derived from an EMBL/GenBank/DDBJ whole genome shotgun (WGS) entry which is preliminary data.</text>
</comment>
<gene>
    <name evidence="1" type="ORF">O0S10_01840</name>
</gene>
<organism evidence="1 2">
    <name type="scientific">Methanocorpusculum petauri</name>
    <dbReference type="NCBI Taxonomy" id="3002863"/>
    <lineage>
        <taxon>Archaea</taxon>
        <taxon>Methanobacteriati</taxon>
        <taxon>Methanobacteriota</taxon>
        <taxon>Stenosarchaea group</taxon>
        <taxon>Methanomicrobia</taxon>
        <taxon>Methanomicrobiales</taxon>
        <taxon>Methanocorpusculaceae</taxon>
        <taxon>Methanocorpusculum</taxon>
    </lineage>
</organism>
<proteinExistence type="predicted"/>
<accession>A0ABT4IF34</accession>
<evidence type="ECO:0000313" key="1">
    <source>
        <dbReference type="EMBL" id="MCZ0859969.1"/>
    </source>
</evidence>
<name>A0ABT4IF34_9EURY</name>
<keyword evidence="2" id="KW-1185">Reference proteome</keyword>
<protein>
    <submittedName>
        <fullName evidence="1">Uncharacterized protein</fullName>
    </submittedName>
</protein>
<sequence length="67" mass="7313">MTSADDSSFKSALLSAAGDLVKNPVIGPVIEQVAYDFLSSPECRDAFAAYAKRRFKESIGLQKESRE</sequence>